<keyword evidence="4" id="KW-1185">Reference proteome</keyword>
<name>A0A251XKZ6_CLAMM</name>
<dbReference type="Proteomes" id="UP000195062">
    <property type="component" value="Unassembled WGS sequence"/>
</dbReference>
<proteinExistence type="predicted"/>
<organism evidence="3 4">
    <name type="scientific">Clavibacter michiganensis subsp. michiganensis</name>
    <dbReference type="NCBI Taxonomy" id="33013"/>
    <lineage>
        <taxon>Bacteria</taxon>
        <taxon>Bacillati</taxon>
        <taxon>Actinomycetota</taxon>
        <taxon>Actinomycetes</taxon>
        <taxon>Micrococcales</taxon>
        <taxon>Microbacteriaceae</taxon>
        <taxon>Clavibacter</taxon>
    </lineage>
</organism>
<feature type="compositionally biased region" description="Pro residues" evidence="1">
    <location>
        <begin position="47"/>
        <end position="59"/>
    </location>
</feature>
<sequence length="217" mass="22426">MHRIGSALLVVALCATAVGGLALATTPRPDALSPRAAAAPPGTADPTPSPSDSPTPAPAPASVDMSAGWRGPVNSVLAGIMEDFPDDVTEAWLEGDVPTVAFSDAAPAEAVERLRALERPYDVQEGLGISSVQLNQVVGALSERTLAVAPDRTFAVSAFVRDRAFTVDIGASTSDDASDLRMDVDELEDRIRAGIPAADLAGFDVVVTVDPRFTIGH</sequence>
<keyword evidence="2" id="KW-0732">Signal</keyword>
<evidence type="ECO:0000313" key="4">
    <source>
        <dbReference type="Proteomes" id="UP000195062"/>
    </source>
</evidence>
<protein>
    <recommendedName>
        <fullName evidence="5">GerMN domain-containing protein</fullName>
    </recommendedName>
</protein>
<evidence type="ECO:0000256" key="1">
    <source>
        <dbReference type="SAM" id="MobiDB-lite"/>
    </source>
</evidence>
<reference evidence="3 4" key="1">
    <citation type="submission" date="2016-08" db="EMBL/GenBank/DDBJ databases">
        <title>Genome sequence of Clavibacter michiganensis subsp. michiganensis strain CASJ007.</title>
        <authorList>
            <person name="Thapa S.P."/>
            <person name="Coaker G."/>
        </authorList>
    </citation>
    <scope>NUCLEOTIDE SEQUENCE [LARGE SCALE GENOMIC DNA]</scope>
    <source>
        <strain evidence="3">CASJ007</strain>
    </source>
</reference>
<dbReference type="AlphaFoldDB" id="A0A251XKZ6"/>
<dbReference type="EMBL" id="MDHH01000001">
    <property type="protein sequence ID" value="OUE04155.1"/>
    <property type="molecule type" value="Genomic_DNA"/>
</dbReference>
<feature type="signal peptide" evidence="2">
    <location>
        <begin position="1"/>
        <end position="24"/>
    </location>
</feature>
<accession>A0A251XKZ6</accession>
<feature type="chain" id="PRO_5012829404" description="GerMN domain-containing protein" evidence="2">
    <location>
        <begin position="25"/>
        <end position="217"/>
    </location>
</feature>
<gene>
    <name evidence="3" type="ORF">CMMCAS07_04345</name>
</gene>
<evidence type="ECO:0008006" key="5">
    <source>
        <dbReference type="Google" id="ProtNLM"/>
    </source>
</evidence>
<evidence type="ECO:0000256" key="2">
    <source>
        <dbReference type="SAM" id="SignalP"/>
    </source>
</evidence>
<feature type="compositionally biased region" description="Low complexity" evidence="1">
    <location>
        <begin position="33"/>
        <end position="46"/>
    </location>
</feature>
<feature type="region of interest" description="Disordered" evidence="1">
    <location>
        <begin position="26"/>
        <end position="66"/>
    </location>
</feature>
<evidence type="ECO:0000313" key="3">
    <source>
        <dbReference type="EMBL" id="OUE04155.1"/>
    </source>
</evidence>
<comment type="caution">
    <text evidence="3">The sequence shown here is derived from an EMBL/GenBank/DDBJ whole genome shotgun (WGS) entry which is preliminary data.</text>
</comment>
<dbReference type="RefSeq" id="WP_153259389.1">
    <property type="nucleotide sequence ID" value="NZ_CP085106.1"/>
</dbReference>